<dbReference type="PROSITE" id="PS51417">
    <property type="entry name" value="ARF"/>
    <property type="match status" value="1"/>
</dbReference>
<dbReference type="NCBIfam" id="TIGR00231">
    <property type="entry name" value="small_GTP"/>
    <property type="match status" value="1"/>
</dbReference>
<dbReference type="SMART" id="SM00176">
    <property type="entry name" value="RAN"/>
    <property type="match status" value="1"/>
</dbReference>
<dbReference type="Pfam" id="PF00071">
    <property type="entry name" value="Ras"/>
    <property type="match status" value="1"/>
</dbReference>
<dbReference type="PROSITE" id="PS51420">
    <property type="entry name" value="RHO"/>
    <property type="match status" value="1"/>
</dbReference>
<dbReference type="Gene3D" id="3.40.50.300">
    <property type="entry name" value="P-loop containing nucleotide triphosphate hydrolases"/>
    <property type="match status" value="1"/>
</dbReference>
<organism evidence="3 4">
    <name type="scientific">Tritrichomonas musculus</name>
    <dbReference type="NCBI Taxonomy" id="1915356"/>
    <lineage>
        <taxon>Eukaryota</taxon>
        <taxon>Metamonada</taxon>
        <taxon>Parabasalia</taxon>
        <taxon>Tritrichomonadida</taxon>
        <taxon>Tritrichomonadidae</taxon>
        <taxon>Tritrichomonas</taxon>
    </lineage>
</organism>
<dbReference type="SUPFAM" id="SSF52540">
    <property type="entry name" value="P-loop containing nucleoside triphosphate hydrolases"/>
    <property type="match status" value="1"/>
</dbReference>
<dbReference type="SMART" id="SM00175">
    <property type="entry name" value="RAB"/>
    <property type="match status" value="1"/>
</dbReference>
<proteinExistence type="predicted"/>
<sequence>MILHPENGEELEKKLVLLGSSTVGKTSILNRFMRDTYSEQTVATVGTSIKTKTVTVNNYKVKLQIWDTGGHERFRSLTPMYFHDADACIIVYDITSKQSFDEVKYWLKDLDEKGPQEVLIALAGNKCDLESLRNVLTVDGNGFAEKNNIPIFMETSAQSGENIAELFTVIAAGFVTETQTQFRHKLVLKQEEKEKSCC</sequence>
<dbReference type="PROSITE" id="PS51419">
    <property type="entry name" value="RAB"/>
    <property type="match status" value="1"/>
</dbReference>
<dbReference type="InterPro" id="IPR027417">
    <property type="entry name" value="P-loop_NTPase"/>
</dbReference>
<keyword evidence="2" id="KW-0342">GTP-binding</keyword>
<dbReference type="InterPro" id="IPR001806">
    <property type="entry name" value="Small_GTPase"/>
</dbReference>
<evidence type="ECO:0000313" key="3">
    <source>
        <dbReference type="EMBL" id="KAK8887365.1"/>
    </source>
</evidence>
<evidence type="ECO:0008006" key="5">
    <source>
        <dbReference type="Google" id="ProtNLM"/>
    </source>
</evidence>
<dbReference type="PRINTS" id="PR00449">
    <property type="entry name" value="RASTRNSFRMNG"/>
</dbReference>
<reference evidence="3 4" key="1">
    <citation type="submission" date="2024-04" db="EMBL/GenBank/DDBJ databases">
        <title>Tritrichomonas musculus Genome.</title>
        <authorList>
            <person name="Alves-Ferreira E."/>
            <person name="Grigg M."/>
            <person name="Lorenzi H."/>
            <person name="Galac M."/>
        </authorList>
    </citation>
    <scope>NUCLEOTIDE SEQUENCE [LARGE SCALE GENOMIC DNA]</scope>
    <source>
        <strain evidence="3 4">EAF2021</strain>
    </source>
</reference>
<dbReference type="SMART" id="SM00173">
    <property type="entry name" value="RAS"/>
    <property type="match status" value="1"/>
</dbReference>
<dbReference type="SMART" id="SM00174">
    <property type="entry name" value="RHO"/>
    <property type="match status" value="1"/>
</dbReference>
<dbReference type="PROSITE" id="PS51421">
    <property type="entry name" value="RAS"/>
    <property type="match status" value="1"/>
</dbReference>
<protein>
    <recommendedName>
        <fullName evidence="5">Small GTP-binding protein</fullName>
    </recommendedName>
</protein>
<dbReference type="InterPro" id="IPR005225">
    <property type="entry name" value="Small_GTP-bd"/>
</dbReference>
<evidence type="ECO:0000256" key="1">
    <source>
        <dbReference type="ARBA" id="ARBA00022741"/>
    </source>
</evidence>
<accession>A0ABR2K8E4</accession>
<dbReference type="PANTHER" id="PTHR47977">
    <property type="entry name" value="RAS-RELATED PROTEIN RAB"/>
    <property type="match status" value="1"/>
</dbReference>
<dbReference type="InterPro" id="IPR050227">
    <property type="entry name" value="Rab"/>
</dbReference>
<gene>
    <name evidence="3" type="ORF">M9Y10_038405</name>
</gene>
<dbReference type="Proteomes" id="UP001470230">
    <property type="component" value="Unassembled WGS sequence"/>
</dbReference>
<keyword evidence="4" id="KW-1185">Reference proteome</keyword>
<name>A0ABR2K8E4_9EUKA</name>
<keyword evidence="1" id="KW-0547">Nucleotide-binding</keyword>
<dbReference type="SMART" id="SM00177">
    <property type="entry name" value="ARF"/>
    <property type="match status" value="1"/>
</dbReference>
<comment type="caution">
    <text evidence="3">The sequence shown here is derived from an EMBL/GenBank/DDBJ whole genome shotgun (WGS) entry which is preliminary data.</text>
</comment>
<dbReference type="EMBL" id="JAPFFF010000006">
    <property type="protein sequence ID" value="KAK8887365.1"/>
    <property type="molecule type" value="Genomic_DNA"/>
</dbReference>
<evidence type="ECO:0000313" key="4">
    <source>
        <dbReference type="Proteomes" id="UP001470230"/>
    </source>
</evidence>
<evidence type="ECO:0000256" key="2">
    <source>
        <dbReference type="ARBA" id="ARBA00023134"/>
    </source>
</evidence>